<gene>
    <name evidence="2" type="ORF">H8S64_14580</name>
</gene>
<protein>
    <submittedName>
        <fullName evidence="2">Uncharacterized protein</fullName>
    </submittedName>
</protein>
<sequence>MKRRKNNVWTIVGIIIAIVLLIYWLLAATVLEEDENVVPILNGTEQVIP</sequence>
<keyword evidence="1" id="KW-1133">Transmembrane helix</keyword>
<feature type="transmembrane region" description="Helical" evidence="1">
    <location>
        <begin position="7"/>
        <end position="26"/>
    </location>
</feature>
<keyword evidence="1" id="KW-0812">Transmembrane</keyword>
<organism evidence="2 3">
    <name type="scientific">Butyricimonas hominis</name>
    <dbReference type="NCBI Taxonomy" id="2763032"/>
    <lineage>
        <taxon>Bacteria</taxon>
        <taxon>Pseudomonadati</taxon>
        <taxon>Bacteroidota</taxon>
        <taxon>Bacteroidia</taxon>
        <taxon>Bacteroidales</taxon>
        <taxon>Odoribacteraceae</taxon>
        <taxon>Butyricimonas</taxon>
    </lineage>
</organism>
<evidence type="ECO:0000256" key="1">
    <source>
        <dbReference type="SAM" id="Phobius"/>
    </source>
</evidence>
<dbReference type="EMBL" id="JACOOH010000006">
    <property type="protein sequence ID" value="MBC5622323.1"/>
    <property type="molecule type" value="Genomic_DNA"/>
</dbReference>
<keyword evidence="3" id="KW-1185">Reference proteome</keyword>
<reference evidence="2 3" key="1">
    <citation type="submission" date="2020-08" db="EMBL/GenBank/DDBJ databases">
        <title>Genome public.</title>
        <authorList>
            <person name="Liu C."/>
            <person name="Sun Q."/>
        </authorList>
    </citation>
    <scope>NUCLEOTIDE SEQUENCE [LARGE SCALE GENOMIC DNA]</scope>
    <source>
        <strain evidence="2 3">NSJ-56</strain>
    </source>
</reference>
<evidence type="ECO:0000313" key="3">
    <source>
        <dbReference type="Proteomes" id="UP000646484"/>
    </source>
</evidence>
<dbReference type="RefSeq" id="WP_176554934.1">
    <property type="nucleotide sequence ID" value="NZ_JACOOH010000006.1"/>
</dbReference>
<comment type="caution">
    <text evidence="2">The sequence shown here is derived from an EMBL/GenBank/DDBJ whole genome shotgun (WGS) entry which is preliminary data.</text>
</comment>
<accession>A0ABR7D304</accession>
<proteinExistence type="predicted"/>
<name>A0ABR7D304_9BACT</name>
<evidence type="ECO:0000313" key="2">
    <source>
        <dbReference type="EMBL" id="MBC5622323.1"/>
    </source>
</evidence>
<dbReference type="Proteomes" id="UP000646484">
    <property type="component" value="Unassembled WGS sequence"/>
</dbReference>
<keyword evidence="1" id="KW-0472">Membrane</keyword>